<feature type="compositionally biased region" description="Low complexity" evidence="1">
    <location>
        <begin position="10"/>
        <end position="30"/>
    </location>
</feature>
<comment type="caution">
    <text evidence="2">The sequence shown here is derived from an EMBL/GenBank/DDBJ whole genome shotgun (WGS) entry which is preliminary data.</text>
</comment>
<organism evidence="2 3">
    <name type="scientific">Ophiocordyceps camponoti-floridani</name>
    <dbReference type="NCBI Taxonomy" id="2030778"/>
    <lineage>
        <taxon>Eukaryota</taxon>
        <taxon>Fungi</taxon>
        <taxon>Dikarya</taxon>
        <taxon>Ascomycota</taxon>
        <taxon>Pezizomycotina</taxon>
        <taxon>Sordariomycetes</taxon>
        <taxon>Hypocreomycetidae</taxon>
        <taxon>Hypocreales</taxon>
        <taxon>Ophiocordycipitaceae</taxon>
        <taxon>Ophiocordyceps</taxon>
    </lineage>
</organism>
<evidence type="ECO:0000256" key="1">
    <source>
        <dbReference type="SAM" id="MobiDB-lite"/>
    </source>
</evidence>
<evidence type="ECO:0000313" key="2">
    <source>
        <dbReference type="EMBL" id="KAF4582191.1"/>
    </source>
</evidence>
<reference evidence="2 3" key="1">
    <citation type="journal article" date="2020" name="G3 (Bethesda)">
        <title>Genetic Underpinnings of Host Manipulation by Ophiocordyceps as Revealed by Comparative Transcriptomics.</title>
        <authorList>
            <person name="Will I."/>
            <person name="Das B."/>
            <person name="Trinh T."/>
            <person name="Brachmann A."/>
            <person name="Ohm R.A."/>
            <person name="de Bekker C."/>
        </authorList>
    </citation>
    <scope>NUCLEOTIDE SEQUENCE [LARGE SCALE GENOMIC DNA]</scope>
    <source>
        <strain evidence="2 3">EC05</strain>
    </source>
</reference>
<dbReference type="EMBL" id="JAACLJ010000008">
    <property type="protein sequence ID" value="KAF4582191.1"/>
    <property type="molecule type" value="Genomic_DNA"/>
</dbReference>
<feature type="region of interest" description="Disordered" evidence="1">
    <location>
        <begin position="1"/>
        <end position="61"/>
    </location>
</feature>
<sequence length="121" mass="13068">MPASEQATHTTPASAEVPTTAAEAPAAAKTGKWKRGPQSDKPRTQRPSPPHALGIEPPLTEDEQEIVDVLGPTWDKFMLHRGLMPFVEEDVKLALETLEFFSEPTVLASVGADRGLAAREI</sequence>
<dbReference type="Proteomes" id="UP000562929">
    <property type="component" value="Unassembled WGS sequence"/>
</dbReference>
<gene>
    <name evidence="2" type="ORF">GQ602_006815</name>
</gene>
<proteinExistence type="predicted"/>
<protein>
    <submittedName>
        <fullName evidence="2">Uncharacterized protein</fullName>
    </submittedName>
</protein>
<dbReference type="AlphaFoldDB" id="A0A8H4Q236"/>
<keyword evidence="3" id="KW-1185">Reference proteome</keyword>
<name>A0A8H4Q236_9HYPO</name>
<accession>A0A8H4Q236</accession>
<evidence type="ECO:0000313" key="3">
    <source>
        <dbReference type="Proteomes" id="UP000562929"/>
    </source>
</evidence>